<evidence type="ECO:0000313" key="2">
    <source>
        <dbReference type="Proteomes" id="UP000038802"/>
    </source>
</evidence>
<evidence type="ECO:0000313" key="1">
    <source>
        <dbReference type="EMBL" id="COX31646.1"/>
    </source>
</evidence>
<organism evidence="1 2">
    <name type="scientific">Mycobacterium tuberculosis</name>
    <dbReference type="NCBI Taxonomy" id="1773"/>
    <lineage>
        <taxon>Bacteria</taxon>
        <taxon>Bacillati</taxon>
        <taxon>Actinomycetota</taxon>
        <taxon>Actinomycetes</taxon>
        <taxon>Mycobacteriales</taxon>
        <taxon>Mycobacteriaceae</taxon>
        <taxon>Mycobacterium</taxon>
        <taxon>Mycobacterium tuberculosis complex</taxon>
    </lineage>
</organism>
<dbReference type="EMBL" id="CSAE01001118">
    <property type="protein sequence ID" value="COX31646.1"/>
    <property type="molecule type" value="Genomic_DNA"/>
</dbReference>
<gene>
    <name evidence="1" type="ORF">ERS007703_05068</name>
</gene>
<sequence>MHGASNPAPSMVAGLGDCLPTPWFTSSDTIVTSMPPRSQHVPQITFAGERDSNTRPVRGKTFAQSVIRRAALARTVS</sequence>
<dbReference type="Proteomes" id="UP000038802">
    <property type="component" value="Unassembled WGS sequence"/>
</dbReference>
<name>A0A0U0T7W0_MYCTX</name>
<accession>A0A0U0T7W0</accession>
<protein>
    <submittedName>
        <fullName evidence="1">Uncharacterized protein</fullName>
    </submittedName>
</protein>
<reference evidence="2" key="1">
    <citation type="submission" date="2015-03" db="EMBL/GenBank/DDBJ databases">
        <authorList>
            <consortium name="Pathogen Informatics"/>
        </authorList>
    </citation>
    <scope>NUCLEOTIDE SEQUENCE [LARGE SCALE GENOMIC DNA]</scope>
    <source>
        <strain evidence="2">K00500041</strain>
    </source>
</reference>
<dbReference type="AlphaFoldDB" id="A0A0U0T7W0"/>
<proteinExistence type="predicted"/>